<proteinExistence type="predicted"/>
<dbReference type="EMBL" id="JAAOCA010000004">
    <property type="protein sequence ID" value="MBD1597872.1"/>
    <property type="molecule type" value="Genomic_DNA"/>
</dbReference>
<protein>
    <submittedName>
        <fullName evidence="1">DUF5064 family protein</fullName>
    </submittedName>
</protein>
<reference evidence="1 2" key="1">
    <citation type="journal article" date="2020" name="Insects">
        <title>Bacteria Belonging to Pseudomonas typographi sp. nov. from the Bark Beetle Ips typographus Have Genomic Potential to Aid in the Host Ecology.</title>
        <authorList>
            <person name="Peral-Aranega E."/>
            <person name="Saati-Santamaria Z."/>
            <person name="Kolarik M."/>
            <person name="Rivas R."/>
            <person name="Garcia-Fraile P."/>
        </authorList>
    </citation>
    <scope>NUCLEOTIDE SEQUENCE [LARGE SCALE GENOMIC DNA]</scope>
    <source>
        <strain evidence="1 2">CA3A</strain>
    </source>
</reference>
<dbReference type="Gene3D" id="3.30.160.370">
    <property type="entry name" value="Domain of unknown function DUF5064"/>
    <property type="match status" value="1"/>
</dbReference>
<accession>A0ABR7YXE2</accession>
<dbReference type="Pfam" id="PF16703">
    <property type="entry name" value="DUF5064"/>
    <property type="match status" value="1"/>
</dbReference>
<dbReference type="InterPro" id="IPR032024">
    <property type="entry name" value="DUF5064"/>
</dbReference>
<name>A0ABR7YXE2_9PSED</name>
<comment type="caution">
    <text evidence="1">The sequence shown here is derived from an EMBL/GenBank/DDBJ whole genome shotgun (WGS) entry which is preliminary data.</text>
</comment>
<sequence>MYQPGHLHLEHLPVQRKDVAYSLHIRYEVQHSEHGRAVHFSVLGDIAGKPVDEHFELPRELAFNFASHVDHVARQNGLPPTQVVPLSLHKQYDEMFEDIRRQLEIKPGEGLSAERLDKL</sequence>
<dbReference type="RefSeq" id="WP_190417625.1">
    <property type="nucleotide sequence ID" value="NZ_JAAOCA010000004.1"/>
</dbReference>
<evidence type="ECO:0000313" key="1">
    <source>
        <dbReference type="EMBL" id="MBD1597872.1"/>
    </source>
</evidence>
<evidence type="ECO:0000313" key="2">
    <source>
        <dbReference type="Proteomes" id="UP000805841"/>
    </source>
</evidence>
<gene>
    <name evidence="1" type="ORF">HAQ05_03960</name>
</gene>
<keyword evidence="2" id="KW-1185">Reference proteome</keyword>
<dbReference type="Proteomes" id="UP000805841">
    <property type="component" value="Unassembled WGS sequence"/>
</dbReference>
<organism evidence="1 2">
    <name type="scientific">Pseudomonas typographi</name>
    <dbReference type="NCBI Taxonomy" id="2715964"/>
    <lineage>
        <taxon>Bacteria</taxon>
        <taxon>Pseudomonadati</taxon>
        <taxon>Pseudomonadota</taxon>
        <taxon>Gammaproteobacteria</taxon>
        <taxon>Pseudomonadales</taxon>
        <taxon>Pseudomonadaceae</taxon>
        <taxon>Pseudomonas</taxon>
    </lineage>
</organism>